<organism evidence="7 8">
    <name type="scientific">Flavobacterium azooxidireducens</name>
    <dbReference type="NCBI Taxonomy" id="1871076"/>
    <lineage>
        <taxon>Bacteria</taxon>
        <taxon>Pseudomonadati</taxon>
        <taxon>Bacteroidota</taxon>
        <taxon>Flavobacteriia</taxon>
        <taxon>Flavobacteriales</taxon>
        <taxon>Flavobacteriaceae</taxon>
        <taxon>Flavobacterium</taxon>
    </lineage>
</organism>
<evidence type="ECO:0000313" key="8">
    <source>
        <dbReference type="Proteomes" id="UP000830583"/>
    </source>
</evidence>
<dbReference type="SUPFAM" id="SSF53448">
    <property type="entry name" value="Nucleotide-diphospho-sugar transferases"/>
    <property type="match status" value="1"/>
</dbReference>
<accession>A0ABY4KG78</accession>
<evidence type="ECO:0000256" key="1">
    <source>
        <dbReference type="ARBA" id="ARBA00004236"/>
    </source>
</evidence>
<dbReference type="Proteomes" id="UP000830583">
    <property type="component" value="Chromosome"/>
</dbReference>
<evidence type="ECO:0000256" key="2">
    <source>
        <dbReference type="ARBA" id="ARBA00022475"/>
    </source>
</evidence>
<keyword evidence="4" id="KW-0808">Transferase</keyword>
<keyword evidence="3" id="KW-0328">Glycosyltransferase</keyword>
<feature type="transmembrane region" description="Helical" evidence="6">
    <location>
        <begin position="408"/>
        <end position="431"/>
    </location>
</feature>
<reference evidence="7" key="1">
    <citation type="submission" date="2022-04" db="EMBL/GenBank/DDBJ databases">
        <title>Consumption of N2O by Flavobacterium azooxidireducens sp. nov. isolated from Decomposing Leaf Litter of Phragmites australis (Cav.).</title>
        <authorList>
            <person name="Behrendt U."/>
            <person name="Spanner T."/>
            <person name="Augustin J."/>
            <person name="Horn M.A."/>
            <person name="Kolb S."/>
            <person name="Ulrich A."/>
        </authorList>
    </citation>
    <scope>NUCLEOTIDE SEQUENCE</scope>
    <source>
        <strain evidence="7">IGB 4-14</strain>
    </source>
</reference>
<dbReference type="CDD" id="cd06423">
    <property type="entry name" value="CESA_like"/>
    <property type="match status" value="1"/>
</dbReference>
<dbReference type="RefSeq" id="WP_248435240.1">
    <property type="nucleotide sequence ID" value="NZ_CP096205.1"/>
</dbReference>
<evidence type="ECO:0000256" key="3">
    <source>
        <dbReference type="ARBA" id="ARBA00022676"/>
    </source>
</evidence>
<keyword evidence="2" id="KW-1003">Cell membrane</keyword>
<feature type="transmembrane region" description="Helical" evidence="6">
    <location>
        <begin position="107"/>
        <end position="132"/>
    </location>
</feature>
<dbReference type="PANTHER" id="PTHR22913">
    <property type="entry name" value="HYALURONAN SYNTHASE"/>
    <property type="match status" value="1"/>
</dbReference>
<dbReference type="EMBL" id="CP096205">
    <property type="protein sequence ID" value="UPQ79806.1"/>
    <property type="molecule type" value="Genomic_DNA"/>
</dbReference>
<evidence type="ECO:0000256" key="5">
    <source>
        <dbReference type="ARBA" id="ARBA00023136"/>
    </source>
</evidence>
<dbReference type="Gene3D" id="3.90.550.10">
    <property type="entry name" value="Spore Coat Polysaccharide Biosynthesis Protein SpsA, Chain A"/>
    <property type="match status" value="1"/>
</dbReference>
<keyword evidence="6" id="KW-1133">Transmembrane helix</keyword>
<name>A0ABY4KG78_9FLAO</name>
<sequence>MESQKLNSNQSNSSLKEKRNREQTLYSFILPVYSNSLHRVVSIAYWKVEDYFKSFFSNKNQSKANPINLVVLISTFLMMIGAAFLVYELQPSFEQFNLERMNSTWGMAFLILSITLLAYKACFFLFKVYLYFRYKAIKSVSDEELPTCTVIVPAYNEGKLVWDTLLSIANSDFPADKLQLLAIDDGSKDDTWYWMQQAKLHLGDRLTIFQQPENKGKRHALYRGFNLGTGDVFVTIDSDSIIKKDTLRNLVSPFVTNENCGAVAGNVRVLNNEKAMLPKMLNVSFVMSFEFVRSAESMLGSVLCTPGALAAYKRDAVFNCLEEWINQTFMGKPSDIGEDRAMTNMILKQGKEVLFQRNAHVLTNVPERYKGLYKMFIRWGRSNVRENIMMAKYVFTDFRKESKAGARLLFINQSLTILMTYPFMLFMFFFIATHPLLFLSSTLASILIISTFPVLFYAKRYNLSESIWAYTYSILYTFGLFWIAPYAIATAGKSGWLTRELPTAK</sequence>
<proteinExistence type="predicted"/>
<feature type="transmembrane region" description="Helical" evidence="6">
    <location>
        <begin position="67"/>
        <end position="87"/>
    </location>
</feature>
<evidence type="ECO:0000313" key="7">
    <source>
        <dbReference type="EMBL" id="UPQ79806.1"/>
    </source>
</evidence>
<dbReference type="PANTHER" id="PTHR22913:SF12">
    <property type="entry name" value="MANNURONAN SYNTHASE"/>
    <property type="match status" value="1"/>
</dbReference>
<comment type="subcellular location">
    <subcellularLocation>
        <location evidence="1">Cell membrane</location>
    </subcellularLocation>
</comment>
<gene>
    <name evidence="7" type="ORF">M0M57_02970</name>
</gene>
<feature type="transmembrane region" description="Helical" evidence="6">
    <location>
        <begin position="469"/>
        <end position="489"/>
    </location>
</feature>
<evidence type="ECO:0000256" key="4">
    <source>
        <dbReference type="ARBA" id="ARBA00022679"/>
    </source>
</evidence>
<dbReference type="InterPro" id="IPR029044">
    <property type="entry name" value="Nucleotide-diphossugar_trans"/>
</dbReference>
<dbReference type="Pfam" id="PF13641">
    <property type="entry name" value="Glyco_tranf_2_3"/>
    <property type="match status" value="1"/>
</dbReference>
<protein>
    <submittedName>
        <fullName evidence="7">Glycosyltransferase family 2 protein</fullName>
    </submittedName>
</protein>
<evidence type="ECO:0000256" key="6">
    <source>
        <dbReference type="SAM" id="Phobius"/>
    </source>
</evidence>
<keyword evidence="6" id="KW-0812">Transmembrane</keyword>
<keyword evidence="8" id="KW-1185">Reference proteome</keyword>
<feature type="transmembrane region" description="Helical" evidence="6">
    <location>
        <begin position="437"/>
        <end position="457"/>
    </location>
</feature>
<keyword evidence="5 6" id="KW-0472">Membrane</keyword>